<dbReference type="InterPro" id="IPR028098">
    <property type="entry name" value="Glyco_trans_4-like_N"/>
</dbReference>
<dbReference type="Pfam" id="PF00534">
    <property type="entry name" value="Glycos_transf_1"/>
    <property type="match status" value="1"/>
</dbReference>
<dbReference type="SUPFAM" id="SSF53756">
    <property type="entry name" value="UDP-Glycosyltransferase/glycogen phosphorylase"/>
    <property type="match status" value="1"/>
</dbReference>
<dbReference type="RefSeq" id="WP_274163295.1">
    <property type="nucleotide sequence ID" value="NZ_JAJUBC010000004.1"/>
</dbReference>
<evidence type="ECO:0000259" key="2">
    <source>
        <dbReference type="Pfam" id="PF13579"/>
    </source>
</evidence>
<comment type="caution">
    <text evidence="3">The sequence shown here is derived from an EMBL/GenBank/DDBJ whole genome shotgun (WGS) entry which is preliminary data.</text>
</comment>
<dbReference type="InterPro" id="IPR050194">
    <property type="entry name" value="Glycosyltransferase_grp1"/>
</dbReference>
<dbReference type="Proteomes" id="UP001149400">
    <property type="component" value="Unassembled WGS sequence"/>
</dbReference>
<dbReference type="Gene3D" id="3.40.50.2000">
    <property type="entry name" value="Glycogen Phosphorylase B"/>
    <property type="match status" value="2"/>
</dbReference>
<dbReference type="Pfam" id="PF13579">
    <property type="entry name" value="Glyco_trans_4_4"/>
    <property type="match status" value="1"/>
</dbReference>
<keyword evidence="4" id="KW-1185">Reference proteome</keyword>
<feature type="domain" description="Glycosyl transferase family 1" evidence="1">
    <location>
        <begin position="211"/>
        <end position="376"/>
    </location>
</feature>
<sequence>MKILVVSQYFWPENFRINDLVCALHEQGHEVTVLTGKPNYPDGVFFSEYVEAPHNFSNFQGIEVLRVPMLPRKTGSINLLLNYVSFAVSATFNGVRKFKDKQFDVILACQLSPVTSVLPAIAIKKNKKIPLAMWSLDLWPESLQAVGIVKSEKAINLIGKLVSYIYGNCDLILAQSEAYLSAIRQRDKSDTPTLIFPNWAEDLFSIERSPSDSGVVNILFAGNIGDAQDFDAIVECAKLVKQEQLNVVFSIVGDGRRRLQLEEEIARFALEDIIVLLGQHPLEAMPNFYSKADAALVTLKSDDIFSRTVPGKVQSYMLASLPVLGMIDGAASQLIKDAHCGLTCDSGKFNLLFENIVKFLSLSDAERAQLGKNGYEYASTQFNKQHLVSRLEKSLEALIEV</sequence>
<evidence type="ECO:0000313" key="3">
    <source>
        <dbReference type="EMBL" id="MDD1792378.1"/>
    </source>
</evidence>
<gene>
    <name evidence="3" type="ORF">LRP50_04465</name>
</gene>
<dbReference type="CDD" id="cd03794">
    <property type="entry name" value="GT4_WbuB-like"/>
    <property type="match status" value="1"/>
</dbReference>
<reference evidence="3" key="1">
    <citation type="submission" date="2021-12" db="EMBL/GenBank/DDBJ databases">
        <title>Enterovibrio ZSDZ35 sp. nov. and Enterovibrio ZSDZ42 sp. nov., isolated from coastal seawater in Qingdao.</title>
        <authorList>
            <person name="Zhang P."/>
        </authorList>
    </citation>
    <scope>NUCLEOTIDE SEQUENCE</scope>
    <source>
        <strain evidence="3">ZSDZ42</strain>
    </source>
</reference>
<dbReference type="InterPro" id="IPR001296">
    <property type="entry name" value="Glyco_trans_1"/>
</dbReference>
<dbReference type="PANTHER" id="PTHR45947">
    <property type="entry name" value="SULFOQUINOVOSYL TRANSFERASE SQD2"/>
    <property type="match status" value="1"/>
</dbReference>
<name>A0ABT5QWI9_9GAMM</name>
<protein>
    <submittedName>
        <fullName evidence="3">Glycosyltransferase family 4 protein</fullName>
    </submittedName>
</protein>
<dbReference type="PANTHER" id="PTHR45947:SF3">
    <property type="entry name" value="SULFOQUINOVOSYL TRANSFERASE SQD2"/>
    <property type="match status" value="1"/>
</dbReference>
<evidence type="ECO:0000259" key="1">
    <source>
        <dbReference type="Pfam" id="PF00534"/>
    </source>
</evidence>
<feature type="domain" description="Glycosyltransferase subfamily 4-like N-terminal" evidence="2">
    <location>
        <begin position="16"/>
        <end position="199"/>
    </location>
</feature>
<dbReference type="EMBL" id="JAJUBC010000004">
    <property type="protein sequence ID" value="MDD1792378.1"/>
    <property type="molecule type" value="Genomic_DNA"/>
</dbReference>
<proteinExistence type="predicted"/>
<organism evidence="3 4">
    <name type="scientific">Enterovibrio gelatinilyticus</name>
    <dbReference type="NCBI Taxonomy" id="2899819"/>
    <lineage>
        <taxon>Bacteria</taxon>
        <taxon>Pseudomonadati</taxon>
        <taxon>Pseudomonadota</taxon>
        <taxon>Gammaproteobacteria</taxon>
        <taxon>Vibrionales</taxon>
        <taxon>Vibrionaceae</taxon>
        <taxon>Enterovibrio</taxon>
    </lineage>
</organism>
<accession>A0ABT5QWI9</accession>
<evidence type="ECO:0000313" key="4">
    <source>
        <dbReference type="Proteomes" id="UP001149400"/>
    </source>
</evidence>